<dbReference type="SUPFAM" id="SSF55811">
    <property type="entry name" value="Nudix"/>
    <property type="match status" value="1"/>
</dbReference>
<dbReference type="InterPro" id="IPR036390">
    <property type="entry name" value="WH_DNA-bd_sf"/>
</dbReference>
<dbReference type="SUPFAM" id="SSF46785">
    <property type="entry name" value="Winged helix' DNA-binding domain"/>
    <property type="match status" value="1"/>
</dbReference>
<dbReference type="Proteomes" id="UP000050580">
    <property type="component" value="Unassembled WGS sequence"/>
</dbReference>
<feature type="domain" description="NrtR DNA-binding winged helix" evidence="1">
    <location>
        <begin position="254"/>
        <end position="314"/>
    </location>
</feature>
<dbReference type="PATRIC" id="fig|1610491.3.peg.2121"/>
<dbReference type="EMBL" id="LBNQ01000032">
    <property type="protein sequence ID" value="KKW67484.1"/>
    <property type="molecule type" value="Genomic_DNA"/>
</dbReference>
<dbReference type="RefSeq" id="WP_046742178.1">
    <property type="nucleotide sequence ID" value="NZ_LBNQ01000032.1"/>
</dbReference>
<gene>
    <name evidence="2" type="ORF">AAV94_09975</name>
</gene>
<dbReference type="OrthoDB" id="5417595at2"/>
<organism evidence="2 3">
    <name type="scientific">Lampropedia cohaerens</name>
    <dbReference type="NCBI Taxonomy" id="1610491"/>
    <lineage>
        <taxon>Bacteria</taxon>
        <taxon>Pseudomonadati</taxon>
        <taxon>Pseudomonadota</taxon>
        <taxon>Betaproteobacteria</taxon>
        <taxon>Burkholderiales</taxon>
        <taxon>Comamonadaceae</taxon>
        <taxon>Lampropedia</taxon>
    </lineage>
</organism>
<dbReference type="Pfam" id="PF21906">
    <property type="entry name" value="WHD_NrtR"/>
    <property type="match status" value="1"/>
</dbReference>
<evidence type="ECO:0000259" key="1">
    <source>
        <dbReference type="Pfam" id="PF21906"/>
    </source>
</evidence>
<evidence type="ECO:0000313" key="3">
    <source>
        <dbReference type="Proteomes" id="UP000050580"/>
    </source>
</evidence>
<dbReference type="Gene3D" id="1.10.10.10">
    <property type="entry name" value="Winged helix-like DNA-binding domain superfamily/Winged helix DNA-binding domain"/>
    <property type="match status" value="1"/>
</dbReference>
<sequence>MTHDHRRTTPSPAASHAVQVELVAVLAAVSNGQPRILTTQHGQALPCGPFTQTHRSLQQAMRAWIESETQHPVGYIEQLYTFADPGRPRDALDDAHGPAARHISISYLGLTREARSPHDTLNAAADHAGWRNWYDYFPWEDRRSDWAEALLAEHIAPALQRWICAAPDAATRNVRSERMVSYFGLQGVAWNEDLVLQRYELLYEAQLVPEAWRSSPGQPAAPLVPGAAMQLDHRRILATGMARLRAKLKYRPVVFELMPAEFTLLQLQQTAEAITGRWLHKQNFRRLIEQQEVIEETGGMDTSGSGRPAKLFRFRSGITHERAIAGTKLPVANSH</sequence>
<dbReference type="InterPro" id="IPR054105">
    <property type="entry name" value="WHD_NrtR"/>
</dbReference>
<accession>A0A0U1PY90</accession>
<keyword evidence="3" id="KW-1185">Reference proteome</keyword>
<dbReference type="InterPro" id="IPR036388">
    <property type="entry name" value="WH-like_DNA-bd_sf"/>
</dbReference>
<dbReference type="STRING" id="1610491.AAV94_09975"/>
<dbReference type="Gene3D" id="3.90.79.10">
    <property type="entry name" value="Nucleoside Triphosphate Pyrophosphohydrolase"/>
    <property type="match status" value="1"/>
</dbReference>
<protein>
    <submittedName>
        <fullName evidence="2">Membrane protein</fullName>
    </submittedName>
</protein>
<evidence type="ECO:0000313" key="2">
    <source>
        <dbReference type="EMBL" id="KKW67484.1"/>
    </source>
</evidence>
<dbReference type="InterPro" id="IPR011213">
    <property type="entry name" value="NMN_biosyn"/>
</dbReference>
<dbReference type="AlphaFoldDB" id="A0A0U1PY90"/>
<name>A0A0U1PY90_9BURK</name>
<reference evidence="2 3" key="1">
    <citation type="submission" date="2015-05" db="EMBL/GenBank/DDBJ databases">
        <title>Draft genome sequence of Lampropedia sp. CT6, isolated from the microbial mat of a hot water spring, located at Manikaran, India.</title>
        <authorList>
            <person name="Tripathi C."/>
            <person name="Rani P."/>
            <person name="Mahato N.K."/>
            <person name="Lal R."/>
        </authorList>
    </citation>
    <scope>NUCLEOTIDE SEQUENCE [LARGE SCALE GENOMIC DNA]</scope>
    <source>
        <strain evidence="2 3">CT6</strain>
    </source>
</reference>
<dbReference type="PIRSF" id="PIRSF019423">
    <property type="entry name" value="NMN_biosyn"/>
    <property type="match status" value="1"/>
</dbReference>
<dbReference type="InterPro" id="IPR015797">
    <property type="entry name" value="NUDIX_hydrolase-like_dom_sf"/>
</dbReference>
<proteinExistence type="predicted"/>
<comment type="caution">
    <text evidence="2">The sequence shown here is derived from an EMBL/GenBank/DDBJ whole genome shotgun (WGS) entry which is preliminary data.</text>
</comment>